<evidence type="ECO:0000256" key="7">
    <source>
        <dbReference type="ARBA" id="ARBA00023136"/>
    </source>
</evidence>
<evidence type="ECO:0000256" key="2">
    <source>
        <dbReference type="ARBA" id="ARBA00022448"/>
    </source>
</evidence>
<feature type="signal peptide" evidence="12">
    <location>
        <begin position="1"/>
        <end position="22"/>
    </location>
</feature>
<evidence type="ECO:0000313" key="15">
    <source>
        <dbReference type="EMBL" id="NAW34123.1"/>
    </source>
</evidence>
<comment type="subcellular location">
    <subcellularLocation>
        <location evidence="1 9">Cell outer membrane</location>
        <topology evidence="1 9">Multi-pass membrane protein</topology>
    </subcellularLocation>
</comment>
<evidence type="ECO:0000259" key="13">
    <source>
        <dbReference type="Pfam" id="PF00593"/>
    </source>
</evidence>
<dbReference type="GO" id="GO:0015344">
    <property type="term" value="F:siderophore uptake transmembrane transporter activity"/>
    <property type="evidence" value="ECO:0007669"/>
    <property type="project" value="TreeGrafter"/>
</dbReference>
<feature type="short sequence motif" description="TonB C-terminal box" evidence="10">
    <location>
        <begin position="651"/>
        <end position="668"/>
    </location>
</feature>
<keyword evidence="8 9" id="KW-0998">Cell outer membrane</keyword>
<dbReference type="PANTHER" id="PTHR30069">
    <property type="entry name" value="TONB-DEPENDENT OUTER MEMBRANE RECEPTOR"/>
    <property type="match status" value="1"/>
</dbReference>
<dbReference type="Gene3D" id="2.40.170.20">
    <property type="entry name" value="TonB-dependent receptor, beta-barrel domain"/>
    <property type="match status" value="1"/>
</dbReference>
<evidence type="ECO:0000256" key="9">
    <source>
        <dbReference type="PROSITE-ProRule" id="PRU01360"/>
    </source>
</evidence>
<dbReference type="OrthoDB" id="5332150at2"/>
<evidence type="ECO:0000256" key="6">
    <source>
        <dbReference type="ARBA" id="ARBA00023077"/>
    </source>
</evidence>
<dbReference type="RefSeq" id="WP_161431430.1">
    <property type="nucleotide sequence ID" value="NZ_WUTT01000001.1"/>
</dbReference>
<dbReference type="CDD" id="cd01347">
    <property type="entry name" value="ligand_gated_channel"/>
    <property type="match status" value="1"/>
</dbReference>
<dbReference type="PROSITE" id="PS52016">
    <property type="entry name" value="TONB_DEPENDENT_REC_3"/>
    <property type="match status" value="1"/>
</dbReference>
<dbReference type="InterPro" id="IPR010917">
    <property type="entry name" value="TonB_rcpt_CS"/>
</dbReference>
<keyword evidence="6 11" id="KW-0798">TonB box</keyword>
<dbReference type="Gene3D" id="2.170.130.10">
    <property type="entry name" value="TonB-dependent receptor, plug domain"/>
    <property type="match status" value="1"/>
</dbReference>
<dbReference type="GO" id="GO:0044718">
    <property type="term" value="P:siderophore transmembrane transport"/>
    <property type="evidence" value="ECO:0007669"/>
    <property type="project" value="TreeGrafter"/>
</dbReference>
<organism evidence="15 16">
    <name type="scientific">Halomonas alimentaria</name>
    <dbReference type="NCBI Taxonomy" id="147248"/>
    <lineage>
        <taxon>Bacteria</taxon>
        <taxon>Pseudomonadati</taxon>
        <taxon>Pseudomonadota</taxon>
        <taxon>Gammaproteobacteria</taxon>
        <taxon>Oceanospirillales</taxon>
        <taxon>Halomonadaceae</taxon>
        <taxon>Halomonas</taxon>
    </lineage>
</organism>
<sequence length="668" mass="73014">MPRRLPLVALVAAAAWGSLAQAQGTDTLSTIVVEGTQQVPGELSLSPKSSPAPAADAGEWLRRLNGVEGIRMGGHGLDPVIRGQQGNALNVLIDGGYVFGGCPNRMDPPTAYAPLHSIDRVTVSKGVTTLQHGAGGSGGTVLFERSAPEFEGDAVGQQGSVGASYDDNGERVGLYANLEAGNQQGYLQVFGEHQNASDYEDGDGQRIHSGFETTSGGITLGLTPSENTELALGYEAVRERDVKFAGAGMDSPESDNDTVRLRLDHAFSDTLSMENRLQYTTIDHVMDNYSLRAEPMMKMRSPTESDTFTWKSMFTQQLADSDLRYGVNVLQNERNAEIINDSKDMVAFLSWPDVTTRQAGAFAELDHYLGERTIVSGGLRLDYSEASADAAYQPSDSGVVAADLYRNVYGVERDLDHDAWLVGAFLRGEQRLNESDSVFASVSRAERDADATERYFAKNDWVGNPELDPEVHHQLDLGFERRLDMAGFEVVAFADRVDDYIFRSANADGVSTYRNIDATLYGLELTGDLRWAHNWETRGQLSWVRGDNLDDGGALSDIAPLRGQLSQFYVADAWEAGLTARFSDDQDRLGPDEVATSGYVVLDAEAAWQWQALTLRTGVSNLLDKTYSDFLNRNRSSSDPFLSSDPESEELPLNEPGRSVWLAVDYAF</sequence>
<feature type="domain" description="TonB-dependent receptor-like beta-barrel" evidence="13">
    <location>
        <begin position="197"/>
        <end position="622"/>
    </location>
</feature>
<dbReference type="InterPro" id="IPR036942">
    <property type="entry name" value="Beta-barrel_TonB_sf"/>
</dbReference>
<evidence type="ECO:0000256" key="3">
    <source>
        <dbReference type="ARBA" id="ARBA00022452"/>
    </source>
</evidence>
<keyword evidence="4 9" id="KW-0812">Transmembrane</keyword>
<evidence type="ECO:0000256" key="5">
    <source>
        <dbReference type="ARBA" id="ARBA00022729"/>
    </source>
</evidence>
<dbReference type="InterPro" id="IPR037066">
    <property type="entry name" value="Plug_dom_sf"/>
</dbReference>
<dbReference type="AlphaFoldDB" id="A0A7X4W493"/>
<keyword evidence="15" id="KW-0675">Receptor</keyword>
<dbReference type="GO" id="GO:0009279">
    <property type="term" value="C:cell outer membrane"/>
    <property type="evidence" value="ECO:0007669"/>
    <property type="project" value="UniProtKB-SubCell"/>
</dbReference>
<dbReference type="EMBL" id="WUTT01000001">
    <property type="protein sequence ID" value="NAW34123.1"/>
    <property type="molecule type" value="Genomic_DNA"/>
</dbReference>
<evidence type="ECO:0000313" key="16">
    <source>
        <dbReference type="Proteomes" id="UP000487929"/>
    </source>
</evidence>
<dbReference type="Pfam" id="PF00593">
    <property type="entry name" value="TonB_dep_Rec_b-barrel"/>
    <property type="match status" value="1"/>
</dbReference>
<evidence type="ECO:0000256" key="4">
    <source>
        <dbReference type="ARBA" id="ARBA00022692"/>
    </source>
</evidence>
<evidence type="ECO:0000256" key="11">
    <source>
        <dbReference type="RuleBase" id="RU003357"/>
    </source>
</evidence>
<feature type="domain" description="TonB-dependent receptor plug" evidence="14">
    <location>
        <begin position="53"/>
        <end position="140"/>
    </location>
</feature>
<evidence type="ECO:0000256" key="8">
    <source>
        <dbReference type="ARBA" id="ARBA00023237"/>
    </source>
</evidence>
<dbReference type="SUPFAM" id="SSF56935">
    <property type="entry name" value="Porins"/>
    <property type="match status" value="1"/>
</dbReference>
<comment type="caution">
    <text evidence="15">The sequence shown here is derived from an EMBL/GenBank/DDBJ whole genome shotgun (WGS) entry which is preliminary data.</text>
</comment>
<keyword evidence="2 9" id="KW-0813">Transport</keyword>
<dbReference type="InterPro" id="IPR039426">
    <property type="entry name" value="TonB-dep_rcpt-like"/>
</dbReference>
<comment type="similarity">
    <text evidence="9 11">Belongs to the TonB-dependent receptor family.</text>
</comment>
<keyword evidence="5 12" id="KW-0732">Signal</keyword>
<accession>A0A7X4W493</accession>
<dbReference type="Pfam" id="PF07715">
    <property type="entry name" value="Plug"/>
    <property type="match status" value="1"/>
</dbReference>
<name>A0A7X4W493_9GAMM</name>
<dbReference type="PROSITE" id="PS01156">
    <property type="entry name" value="TONB_DEPENDENT_REC_2"/>
    <property type="match status" value="1"/>
</dbReference>
<reference evidence="15 16" key="1">
    <citation type="submission" date="2019-12" db="EMBL/GenBank/DDBJ databases">
        <title>Draft genome sequencing of Halomonas alimentaria DSM 15356.</title>
        <authorList>
            <person name="Pandiyan K."/>
            <person name="Kushwaha P."/>
            <person name="Gowdham M."/>
            <person name="Chakdar H."/>
            <person name="Singh A."/>
            <person name="Kumar M."/>
            <person name="Saxena A.K."/>
        </authorList>
    </citation>
    <scope>NUCLEOTIDE SEQUENCE [LARGE SCALE GENOMIC DNA]</scope>
    <source>
        <strain evidence="15 16">DSM 15356</strain>
    </source>
</reference>
<keyword evidence="7 9" id="KW-0472">Membrane</keyword>
<dbReference type="InterPro" id="IPR000531">
    <property type="entry name" value="Beta-barrel_TonB"/>
</dbReference>
<dbReference type="PANTHER" id="PTHR30069:SF49">
    <property type="entry name" value="OUTER MEMBRANE PROTEIN C"/>
    <property type="match status" value="1"/>
</dbReference>
<keyword evidence="3 9" id="KW-1134">Transmembrane beta strand</keyword>
<gene>
    <name evidence="15" type="ORF">GRB96_06810</name>
</gene>
<evidence type="ECO:0000256" key="10">
    <source>
        <dbReference type="PROSITE-ProRule" id="PRU10144"/>
    </source>
</evidence>
<dbReference type="Proteomes" id="UP000487929">
    <property type="component" value="Unassembled WGS sequence"/>
</dbReference>
<protein>
    <submittedName>
        <fullName evidence="15">TonB-dependent receptor</fullName>
    </submittedName>
</protein>
<keyword evidence="16" id="KW-1185">Reference proteome</keyword>
<proteinExistence type="inferred from homology"/>
<dbReference type="InterPro" id="IPR012910">
    <property type="entry name" value="Plug_dom"/>
</dbReference>
<evidence type="ECO:0000259" key="14">
    <source>
        <dbReference type="Pfam" id="PF07715"/>
    </source>
</evidence>
<evidence type="ECO:0000256" key="1">
    <source>
        <dbReference type="ARBA" id="ARBA00004571"/>
    </source>
</evidence>
<feature type="chain" id="PRO_5030900346" evidence="12">
    <location>
        <begin position="23"/>
        <end position="668"/>
    </location>
</feature>
<evidence type="ECO:0000256" key="12">
    <source>
        <dbReference type="SAM" id="SignalP"/>
    </source>
</evidence>